<dbReference type="GO" id="GO:0030148">
    <property type="term" value="P:sphingolipid biosynthetic process"/>
    <property type="evidence" value="ECO:0007669"/>
    <property type="project" value="TreeGrafter"/>
</dbReference>
<dbReference type="GO" id="GO:0042761">
    <property type="term" value="P:very long-chain fatty acid biosynthetic process"/>
    <property type="evidence" value="ECO:0007669"/>
    <property type="project" value="TreeGrafter"/>
</dbReference>
<organism evidence="15">
    <name type="scientific">Arcella intermedia</name>
    <dbReference type="NCBI Taxonomy" id="1963864"/>
    <lineage>
        <taxon>Eukaryota</taxon>
        <taxon>Amoebozoa</taxon>
        <taxon>Tubulinea</taxon>
        <taxon>Elardia</taxon>
        <taxon>Arcellinida</taxon>
        <taxon>Sphaerothecina</taxon>
        <taxon>Arcellidae</taxon>
        <taxon>Arcella</taxon>
    </lineage>
</organism>
<feature type="transmembrane region" description="Helical" evidence="14">
    <location>
        <begin position="76"/>
        <end position="101"/>
    </location>
</feature>
<evidence type="ECO:0000256" key="5">
    <source>
        <dbReference type="ARBA" id="ARBA00022516"/>
    </source>
</evidence>
<dbReference type="GO" id="GO:0030497">
    <property type="term" value="P:fatty acid elongation"/>
    <property type="evidence" value="ECO:0007669"/>
    <property type="project" value="TreeGrafter"/>
</dbReference>
<feature type="transmembrane region" description="Helical" evidence="14">
    <location>
        <begin position="6"/>
        <end position="24"/>
    </location>
</feature>
<evidence type="ECO:0000256" key="14">
    <source>
        <dbReference type="SAM" id="Phobius"/>
    </source>
</evidence>
<evidence type="ECO:0000256" key="7">
    <source>
        <dbReference type="ARBA" id="ARBA00022832"/>
    </source>
</evidence>
<dbReference type="EMBL" id="GIBP01008234">
    <property type="protein sequence ID" value="NDV37203.1"/>
    <property type="molecule type" value="Transcribed_RNA"/>
</dbReference>
<evidence type="ECO:0000256" key="3">
    <source>
        <dbReference type="ARBA" id="ARBA00007811"/>
    </source>
</evidence>
<keyword evidence="10 14" id="KW-0472">Membrane</keyword>
<dbReference type="Pfam" id="PF04387">
    <property type="entry name" value="PTPLA"/>
    <property type="match status" value="1"/>
</dbReference>
<dbReference type="UniPathway" id="UPA00094"/>
<dbReference type="PANTHER" id="PTHR11035:SF3">
    <property type="entry name" value="VERY-LONG-CHAIN (3R)-3-HYDROXYACYL-COA DEHYDRATASE"/>
    <property type="match status" value="1"/>
</dbReference>
<evidence type="ECO:0000256" key="8">
    <source>
        <dbReference type="ARBA" id="ARBA00022989"/>
    </source>
</evidence>
<evidence type="ECO:0000256" key="10">
    <source>
        <dbReference type="ARBA" id="ARBA00023136"/>
    </source>
</evidence>
<dbReference type="GO" id="GO:0102158">
    <property type="term" value="F:very-long-chain (3R)-3-hydroxyacyl-CoA dehydratase activity"/>
    <property type="evidence" value="ECO:0007669"/>
    <property type="project" value="UniProtKB-EC"/>
</dbReference>
<proteinExistence type="inferred from homology"/>
<evidence type="ECO:0000256" key="9">
    <source>
        <dbReference type="ARBA" id="ARBA00023098"/>
    </source>
</evidence>
<name>A0A6B2LJJ1_9EUKA</name>
<reference evidence="15" key="1">
    <citation type="journal article" date="2020" name="J. Eukaryot. Microbiol.">
        <title>De novo Sequencing, Assembly and Annotation of the Transcriptome for the Free-Living Testate Amoeba Arcella intermedia.</title>
        <authorList>
            <person name="Ribeiro G.M."/>
            <person name="Porfirio-Sousa A.L."/>
            <person name="Maurer-Alcala X.X."/>
            <person name="Katz L.A."/>
            <person name="Lahr D.J.G."/>
        </authorList>
    </citation>
    <scope>NUCLEOTIDE SEQUENCE</scope>
</reference>
<keyword evidence="12" id="KW-0456">Lyase</keyword>
<feature type="transmembrane region" description="Helical" evidence="14">
    <location>
        <begin position="156"/>
        <end position="176"/>
    </location>
</feature>
<feature type="transmembrane region" description="Helical" evidence="14">
    <location>
        <begin position="122"/>
        <end position="144"/>
    </location>
</feature>
<keyword evidence="5" id="KW-0444">Lipid biosynthesis</keyword>
<evidence type="ECO:0000256" key="1">
    <source>
        <dbReference type="ARBA" id="ARBA00004141"/>
    </source>
</evidence>
<evidence type="ECO:0000256" key="11">
    <source>
        <dbReference type="ARBA" id="ARBA00023160"/>
    </source>
</evidence>
<comment type="subcellular location">
    <subcellularLocation>
        <location evidence="1">Membrane</location>
        <topology evidence="1">Multi-pass membrane protein</topology>
    </subcellularLocation>
</comment>
<evidence type="ECO:0000256" key="12">
    <source>
        <dbReference type="ARBA" id="ARBA00023239"/>
    </source>
</evidence>
<keyword evidence="9" id="KW-0443">Lipid metabolism</keyword>
<keyword evidence="11" id="KW-0275">Fatty acid biosynthesis</keyword>
<accession>A0A6B2LJJ1</accession>
<evidence type="ECO:0000313" key="15">
    <source>
        <dbReference type="EMBL" id="NDV37203.1"/>
    </source>
</evidence>
<dbReference type="EC" id="4.2.1.134" evidence="4"/>
<evidence type="ECO:0000256" key="2">
    <source>
        <dbReference type="ARBA" id="ARBA00005194"/>
    </source>
</evidence>
<evidence type="ECO:0000256" key="13">
    <source>
        <dbReference type="ARBA" id="ARBA00036671"/>
    </source>
</evidence>
<keyword evidence="8 14" id="KW-1133">Transmembrane helix</keyword>
<evidence type="ECO:0000256" key="4">
    <source>
        <dbReference type="ARBA" id="ARBA00013122"/>
    </source>
</evidence>
<comment type="pathway">
    <text evidence="2">Lipid metabolism; fatty acid biosynthesis.</text>
</comment>
<sequence>MVVYNALGVLMWGAVLVALAESWWRERSLERVFKETATLVAMVQTTAILEIIHSATGLVHSPVLSNIIQVGTRSTVIWLAVASGAGETGMYLAMVVAWGVSDMTRYLYYISVQVDRTSRGLLWCRYSFFLVLYPVGAGGEVWLLNLVRLKEEMWRWPLGVALVVYPVGFLYMYLHMLGQRKKALRREETKIH</sequence>
<dbReference type="PANTHER" id="PTHR11035">
    <property type="entry name" value="VERY-LONG-CHAIN (3R)-3-HYDROXYACYL-COA DEHYDRATASE"/>
    <property type="match status" value="1"/>
</dbReference>
<keyword evidence="7" id="KW-0276">Fatty acid metabolism</keyword>
<evidence type="ECO:0000256" key="6">
    <source>
        <dbReference type="ARBA" id="ARBA00022692"/>
    </source>
</evidence>
<protein>
    <recommendedName>
        <fullName evidence="4">very-long-chain (3R)-3-hydroxyacyl-CoA dehydratase</fullName>
        <ecNumber evidence="4">4.2.1.134</ecNumber>
    </recommendedName>
</protein>
<dbReference type="GO" id="GO:0005789">
    <property type="term" value="C:endoplasmic reticulum membrane"/>
    <property type="evidence" value="ECO:0007669"/>
    <property type="project" value="TreeGrafter"/>
</dbReference>
<comment type="catalytic activity">
    <reaction evidence="13">
        <text>a very-long-chain (3R)-3-hydroxyacyl-CoA = a very-long-chain (2E)-enoyl-CoA + H2O</text>
        <dbReference type="Rhea" id="RHEA:45812"/>
        <dbReference type="ChEBI" id="CHEBI:15377"/>
        <dbReference type="ChEBI" id="CHEBI:83728"/>
        <dbReference type="ChEBI" id="CHEBI:85440"/>
        <dbReference type="EC" id="4.2.1.134"/>
    </reaction>
</comment>
<keyword evidence="6 14" id="KW-0812">Transmembrane</keyword>
<comment type="similarity">
    <text evidence="3">Belongs to the very long-chain fatty acids dehydratase HACD family.</text>
</comment>
<dbReference type="InterPro" id="IPR007482">
    <property type="entry name" value="Tyr_Pase-like_PTPLA"/>
</dbReference>
<dbReference type="AlphaFoldDB" id="A0A6B2LJJ1"/>